<reference evidence="2 3" key="1">
    <citation type="journal article" date="2014" name="Genome Announc.">
        <title>Genome sequence of the basidiomycetous fungus Pseudozyma aphidis DSM70725, an efficient producer of biosurfactant mannosylerythritol lipids.</title>
        <authorList>
            <person name="Lorenz S."/>
            <person name="Guenther M."/>
            <person name="Grumaz C."/>
            <person name="Rupp S."/>
            <person name="Zibek S."/>
            <person name="Sohn K."/>
        </authorList>
    </citation>
    <scope>NUCLEOTIDE SEQUENCE [LARGE SCALE GENOMIC DNA]</scope>
    <source>
        <strain evidence="3">ATCC 32657 / CBS 517.83 / DSM 70725 / JCM 10318 / NBRC 10182 / NRRL Y-7954 / St-0401</strain>
    </source>
</reference>
<evidence type="ECO:0000313" key="3">
    <source>
        <dbReference type="Proteomes" id="UP000019462"/>
    </source>
</evidence>
<feature type="compositionally biased region" description="Polar residues" evidence="1">
    <location>
        <begin position="669"/>
        <end position="687"/>
    </location>
</feature>
<feature type="compositionally biased region" description="Low complexity" evidence="1">
    <location>
        <begin position="636"/>
        <end position="656"/>
    </location>
</feature>
<dbReference type="Pfam" id="PF05176">
    <property type="entry name" value="ATP-synt_10"/>
    <property type="match status" value="1"/>
</dbReference>
<feature type="compositionally biased region" description="Low complexity" evidence="1">
    <location>
        <begin position="162"/>
        <end position="180"/>
    </location>
</feature>
<feature type="region of interest" description="Disordered" evidence="1">
    <location>
        <begin position="742"/>
        <end position="1047"/>
    </location>
</feature>
<feature type="compositionally biased region" description="Polar residues" evidence="1">
    <location>
        <begin position="552"/>
        <end position="561"/>
    </location>
</feature>
<feature type="compositionally biased region" description="Low complexity" evidence="1">
    <location>
        <begin position="136"/>
        <end position="145"/>
    </location>
</feature>
<evidence type="ECO:0000256" key="1">
    <source>
        <dbReference type="SAM" id="MobiDB-lite"/>
    </source>
</evidence>
<feature type="compositionally biased region" description="Basic and acidic residues" evidence="1">
    <location>
        <begin position="837"/>
        <end position="853"/>
    </location>
</feature>
<dbReference type="OrthoDB" id="17089at2759"/>
<sequence>MQSSAAIDDALTAGAKLSAHHNIPYTRDIWARATATRVSACLSAAFVLALWYVAYHALVGTRASSRGAKPLWQLSTMLADDASIDRLDTELDSDEYEDEHESRASGFLANARERHALRRMLARNEGKRSSIVRITSSDPSSSLSDHPMQVDLEPPTRRSFWPAPASSTPPSDSAASSPTSSTPPPASARRRKESGRLAAAEPGRRQHTASPSRSPTLLSGSLPVRPTRIRPVDRSPLGRVASRSKRNGSPSLGTDAADARDASPSPTSPLAEDWADESQLSPTAASGADHEALLTTPSLASEASFTSAIPASPASSTFSLRAPSILKRRPQSFRTASLRDIDISYSLMQRKASLPALPLADIQQQQQQHDFWHHAAMHSSPAPPPYQPSSPDASHAAERSVKLIEPDWRPHLDSHVRAQERLEAATRFATAQGTDGDFWFERFTQSTAAAGRDWDWRKRRARLQRAAALGMALGQSGLASPAGPLPGNVGKTDVQLQHQLGAQPTPAAQAASPVRKVLPAAPLITFSEHELKSAPVLKVDTESGRRPARTSIDATSPTYSATPLSPTPSGTGTPLGGIFGAVLPSAESVSAVMAARMAQRRRASDDATASSAMPAAGDATTMRRGVVDKAMRRRLSASTSSAVPSSPGASPAGSPSIEGRGSPLREATSPFSSDAGRTSMDTPSSPGASAMSVPGRLSSLGTVGKKVSLTNLRAGLRRGSGSTDFMHDASGIELVPNSPELAFDAHTHADPAASPSPEGPRSSADAYSAPDPLEDIVLSRTDSQLRHADGSDGGGPKQRVPSESPQAPPQFRGGARVTKLGSAPAAVLNRAPYDVVEELRQDRERGERGERDSISQGSSDSDSLRRRLRSQTDSAARARMDSVLLNSSPTARRDGPAALSAGTASSPPTAKTRARGGSRSSIVKSASGASNHLDRSAMRRSSMRSGSDSGSLASSTSLPSMARRRGKDATPDPQLQPEPAPRGMAQRARSASISSNASSLASGSRKSSRSNSFRETAGLGMTSNPGTPGSPEERRGDPFSLTPLHAQQPVSIPAVRCFSVSAIRQSKPASKEVASKEAVSKGSSKPLVRETSESPEELNSRPLPYLSFALGVPTPPSATKPTWSERREKLISHDHRMASRKAIVKEATRGYFHDFHAIKSHGGKTWRAPNTLIKDDRALWFPRVEGTRLSDKNKVNTVDMLRGKVSIIALLGSKISEEHTRSTYKQALDTFATHPAFQLVQINLQTNPLKSYLVSLFLSSLRTQIPPELHPTYMLSSQDLELEKDLLGLHNKHVGYTYLIDHHGRIRWAASAFAEPAESTALKTCTAILLDRALEAKKPKK</sequence>
<feature type="region of interest" description="Disordered" evidence="1">
    <location>
        <begin position="127"/>
        <end position="288"/>
    </location>
</feature>
<dbReference type="PANTHER" id="PTHR28106:SF1">
    <property type="entry name" value="MITOCHONDRIAL ATPASE COMPLEX SUBUNIT ATP10"/>
    <property type="match status" value="1"/>
</dbReference>
<organism evidence="2 3">
    <name type="scientific">Moesziomyces aphidis</name>
    <name type="common">Pseudozyma aphidis</name>
    <dbReference type="NCBI Taxonomy" id="84754"/>
    <lineage>
        <taxon>Eukaryota</taxon>
        <taxon>Fungi</taxon>
        <taxon>Dikarya</taxon>
        <taxon>Basidiomycota</taxon>
        <taxon>Ustilaginomycotina</taxon>
        <taxon>Ustilaginomycetes</taxon>
        <taxon>Ustilaginales</taxon>
        <taxon>Ustilaginaceae</taxon>
        <taxon>Moesziomyces</taxon>
    </lineage>
</organism>
<dbReference type="GO" id="GO:0033615">
    <property type="term" value="P:mitochondrial proton-transporting ATP synthase complex assembly"/>
    <property type="evidence" value="ECO:0007669"/>
    <property type="project" value="TreeGrafter"/>
</dbReference>
<dbReference type="HOGENOM" id="CLU_004907_0_0_1"/>
<feature type="region of interest" description="Disordered" evidence="1">
    <location>
        <begin position="376"/>
        <end position="398"/>
    </location>
</feature>
<proteinExistence type="predicted"/>
<dbReference type="InterPro" id="IPR007849">
    <property type="entry name" value="ATP10"/>
</dbReference>
<dbReference type="Proteomes" id="UP000019462">
    <property type="component" value="Unassembled WGS sequence"/>
</dbReference>
<comment type="caution">
    <text evidence="2">The sequence shown here is derived from an EMBL/GenBank/DDBJ whole genome shotgun (WGS) entry which is preliminary data.</text>
</comment>
<name>W3VH27_MOEAP</name>
<feature type="region of interest" description="Disordered" evidence="1">
    <location>
        <begin position="601"/>
        <end position="699"/>
    </location>
</feature>
<feature type="compositionally biased region" description="Low complexity" evidence="1">
    <location>
        <begin position="562"/>
        <end position="572"/>
    </location>
</feature>
<feature type="region of interest" description="Disordered" evidence="1">
    <location>
        <begin position="1066"/>
        <end position="1100"/>
    </location>
</feature>
<feature type="compositionally biased region" description="Low complexity" evidence="1">
    <location>
        <begin position="606"/>
        <end position="619"/>
    </location>
</feature>
<feature type="compositionally biased region" description="Low complexity" evidence="1">
    <location>
        <begin position="939"/>
        <end position="955"/>
    </location>
</feature>
<feature type="compositionally biased region" description="Basic and acidic residues" evidence="1">
    <location>
        <begin position="1069"/>
        <end position="1079"/>
    </location>
</feature>
<feature type="compositionally biased region" description="Polar residues" evidence="1">
    <location>
        <begin position="918"/>
        <end position="930"/>
    </location>
</feature>
<dbReference type="EMBL" id="AWNI01000039">
    <property type="protein sequence ID" value="ETS60102.1"/>
    <property type="molecule type" value="Genomic_DNA"/>
</dbReference>
<evidence type="ECO:0000313" key="2">
    <source>
        <dbReference type="EMBL" id="ETS60102.1"/>
    </source>
</evidence>
<feature type="region of interest" description="Disordered" evidence="1">
    <location>
        <begin position="540"/>
        <end position="572"/>
    </location>
</feature>
<dbReference type="GO" id="GO:0005743">
    <property type="term" value="C:mitochondrial inner membrane"/>
    <property type="evidence" value="ECO:0007669"/>
    <property type="project" value="TreeGrafter"/>
</dbReference>
<protein>
    <submittedName>
        <fullName evidence="2">Uncharacterized protein</fullName>
    </submittedName>
</protein>
<keyword evidence="3" id="KW-1185">Reference proteome</keyword>
<dbReference type="PANTHER" id="PTHR28106">
    <property type="entry name" value="MITOCHONDRIAL ATPASE COMPLEX SUBUNIT ATP10"/>
    <property type="match status" value="1"/>
</dbReference>
<accession>W3VH27</accession>
<feature type="compositionally biased region" description="Low complexity" evidence="1">
    <location>
        <begin position="985"/>
        <end position="1014"/>
    </location>
</feature>
<feature type="compositionally biased region" description="Polar residues" evidence="1">
    <location>
        <begin position="208"/>
        <end position="219"/>
    </location>
</feature>
<gene>
    <name evidence="2" type="ORF">PaG_06100</name>
</gene>